<protein>
    <submittedName>
        <fullName evidence="2">Capsular polysaccharide biosynthesis protein</fullName>
    </submittedName>
</protein>
<sequence>MIAPLRSLVRRAPALRWLRLLRLNRFARKRAHQDWTGLIEPDGERWRAALAAADNGPRVVIATNSGGHFGLAAVDRLIAVALTLRGARASVALCDGVLPACLMCEYNIQPTAALIARGPDRRICSFCYPPAASAVERLCLPLERLGSEITPADIEAAEQFAASVPFERIGSAVWHDVAVGQHALAGALRYFACGTLDREPLGEPVARRYLAATVVTAIAYQRMFERLRPEVVVVHHGIYAPQGIVVEVARQRRIRVVTWNPAYRRHCFIFSHDETYHHSLMTEPIGRWADRPLTAAERAQISDYLASRREARNDWISFHKPPDVAVAERLAAAGFDASKPIIVAYTNVFWDAQLHYPQNAFRSQIDWLTQTIGYFATRPDLQLVIRVHPAEVSGVPTSRQFAIDEIAKVFPELPANVLLIAPSDALSSYGLADVADTVLIYATKMGVELTATGIPVVVAGEAWVRNKGFTADVRSPEHYRELLDALPARNRMAPEARERALAYAYHFFFRRMIPLTMVDSVANSRLFSVSAGSVEELAGGRNHGLDVVCQGILAGAPFEA</sequence>
<evidence type="ECO:0000313" key="2">
    <source>
        <dbReference type="EMBL" id="SSW90018.1"/>
    </source>
</evidence>
<organism evidence="2 3">
    <name type="scientific">Rhodopseudomonas pentothenatexigens</name>
    <dbReference type="NCBI Taxonomy" id="999699"/>
    <lineage>
        <taxon>Bacteria</taxon>
        <taxon>Pseudomonadati</taxon>
        <taxon>Pseudomonadota</taxon>
        <taxon>Alphaproteobacteria</taxon>
        <taxon>Hyphomicrobiales</taxon>
        <taxon>Nitrobacteraceae</taxon>
        <taxon>Rhodopseudomonas</taxon>
    </lineage>
</organism>
<dbReference type="GO" id="GO:0015774">
    <property type="term" value="P:polysaccharide transport"/>
    <property type="evidence" value="ECO:0007669"/>
    <property type="project" value="InterPro"/>
</dbReference>
<reference evidence="1 4" key="2">
    <citation type="submission" date="2018-07" db="EMBL/GenBank/DDBJ databases">
        <title>Genomic Encyclopedia of Archaeal and Bacterial Type Strains, Phase II (KMG-II): from individual species to whole genera.</title>
        <authorList>
            <person name="Goeker M."/>
        </authorList>
    </citation>
    <scope>NUCLEOTIDE SEQUENCE [LARGE SCALE GENOMIC DNA]</scope>
    <source>
        <strain evidence="1 4">JA575</strain>
    </source>
</reference>
<dbReference type="Proteomes" id="UP000256343">
    <property type="component" value="Unassembled WGS sequence"/>
</dbReference>
<dbReference type="AlphaFoldDB" id="A0A336JJY7"/>
<dbReference type="Pfam" id="PF05159">
    <property type="entry name" value="Capsule_synth"/>
    <property type="match status" value="1"/>
</dbReference>
<name>A0A336JJY7_9BRAD</name>
<accession>A0A336JJY7</accession>
<evidence type="ECO:0000313" key="4">
    <source>
        <dbReference type="Proteomes" id="UP000256343"/>
    </source>
</evidence>
<gene>
    <name evidence="1" type="ORF">BJ125_10572</name>
    <name evidence="2" type="ORF">SAMN05892882_10572</name>
</gene>
<evidence type="ECO:0000313" key="3">
    <source>
        <dbReference type="Proteomes" id="UP000252631"/>
    </source>
</evidence>
<keyword evidence="4" id="KW-1185">Reference proteome</keyword>
<dbReference type="Proteomes" id="UP000252631">
    <property type="component" value="Unassembled WGS sequence"/>
</dbReference>
<dbReference type="EMBL" id="UFQQ01000005">
    <property type="protein sequence ID" value="SSW90018.1"/>
    <property type="molecule type" value="Genomic_DNA"/>
</dbReference>
<dbReference type="SUPFAM" id="SSF53756">
    <property type="entry name" value="UDP-Glycosyltransferase/glycogen phosphorylase"/>
    <property type="match status" value="1"/>
</dbReference>
<evidence type="ECO:0000313" key="1">
    <source>
        <dbReference type="EMBL" id="RED37993.1"/>
    </source>
</evidence>
<dbReference type="OrthoDB" id="581047at2"/>
<proteinExistence type="predicted"/>
<dbReference type="InterPro" id="IPR007833">
    <property type="entry name" value="Capsule_polysaccharide_synth"/>
</dbReference>
<dbReference type="EMBL" id="QRDT01000005">
    <property type="protein sequence ID" value="RED37993.1"/>
    <property type="molecule type" value="Genomic_DNA"/>
</dbReference>
<dbReference type="RefSeq" id="WP_114357139.1">
    <property type="nucleotide sequence ID" value="NZ_QRDT01000005.1"/>
</dbReference>
<dbReference type="GO" id="GO:0000271">
    <property type="term" value="P:polysaccharide biosynthetic process"/>
    <property type="evidence" value="ECO:0007669"/>
    <property type="project" value="InterPro"/>
</dbReference>
<reference evidence="2 3" key="1">
    <citation type="submission" date="2017-08" db="EMBL/GenBank/DDBJ databases">
        <authorList>
            <person name="de Groot N.N."/>
        </authorList>
    </citation>
    <scope>NUCLEOTIDE SEQUENCE [LARGE SCALE GENOMIC DNA]</scope>
    <source>
        <strain evidence="2 3">JA575</strain>
    </source>
</reference>